<feature type="transmembrane region" description="Helical" evidence="3">
    <location>
        <begin position="375"/>
        <end position="395"/>
    </location>
</feature>
<evidence type="ECO:0000256" key="3">
    <source>
        <dbReference type="SAM" id="Phobius"/>
    </source>
</evidence>
<dbReference type="EMBL" id="AVPJ01000010">
    <property type="protein sequence ID" value="KGN31654.1"/>
    <property type="molecule type" value="Genomic_DNA"/>
</dbReference>
<feature type="transmembrane region" description="Helical" evidence="3">
    <location>
        <begin position="105"/>
        <end position="138"/>
    </location>
</feature>
<dbReference type="GO" id="GO:0016780">
    <property type="term" value="F:phosphotransferase activity, for other substituted phosphate groups"/>
    <property type="evidence" value="ECO:0007669"/>
    <property type="project" value="InterPro"/>
</dbReference>
<evidence type="ECO:0000256" key="1">
    <source>
        <dbReference type="ARBA" id="ARBA00022679"/>
    </source>
</evidence>
<protein>
    <submittedName>
        <fullName evidence="4">Sulfatase</fullName>
    </submittedName>
</protein>
<evidence type="ECO:0000313" key="5">
    <source>
        <dbReference type="Proteomes" id="UP000030002"/>
    </source>
</evidence>
<keyword evidence="3" id="KW-0472">Membrane</keyword>
<keyword evidence="5" id="KW-1185">Reference proteome</keyword>
<dbReference type="Gene3D" id="3.40.720.10">
    <property type="entry name" value="Alkaline Phosphatase, subunit A"/>
    <property type="match status" value="1"/>
</dbReference>
<organism evidence="4 5">
    <name type="scientific">Knoellia sinensis KCTC 19936</name>
    <dbReference type="NCBI Taxonomy" id="1385520"/>
    <lineage>
        <taxon>Bacteria</taxon>
        <taxon>Bacillati</taxon>
        <taxon>Actinomycetota</taxon>
        <taxon>Actinomycetes</taxon>
        <taxon>Micrococcales</taxon>
        <taxon>Intrasporangiaceae</taxon>
        <taxon>Knoellia</taxon>
    </lineage>
</organism>
<feature type="transmembrane region" description="Helical" evidence="3">
    <location>
        <begin position="261"/>
        <end position="280"/>
    </location>
</feature>
<dbReference type="InterPro" id="IPR043130">
    <property type="entry name" value="CDP-OH_PTrfase_TM_dom"/>
</dbReference>
<feature type="transmembrane region" description="Helical" evidence="3">
    <location>
        <begin position="38"/>
        <end position="58"/>
    </location>
</feature>
<comment type="similarity">
    <text evidence="2">Belongs to the CDP-alcohol phosphatidyltransferase class-I family.</text>
</comment>
<dbReference type="Pfam" id="PF01066">
    <property type="entry name" value="CDP-OH_P_transf"/>
    <property type="match status" value="1"/>
</dbReference>
<dbReference type="InterPro" id="IPR000462">
    <property type="entry name" value="CDP-OH_P_trans"/>
</dbReference>
<feature type="transmembrane region" description="Helical" evidence="3">
    <location>
        <begin position="338"/>
        <end position="363"/>
    </location>
</feature>
<dbReference type="SUPFAM" id="SSF53649">
    <property type="entry name" value="Alkaline phosphatase-like"/>
    <property type="match status" value="1"/>
</dbReference>
<feature type="transmembrane region" description="Helical" evidence="3">
    <location>
        <begin position="150"/>
        <end position="168"/>
    </location>
</feature>
<dbReference type="AlphaFoldDB" id="A0A0A0J4I4"/>
<sequence length="768" mass="80331">MDGLLGWGVTLGCGLLLTAFLVRGVRSADTGRMGPADYITYGRGLMACVVAGLVASSVGDESLPYAVLGLAIPALAGDAVDGYVARHTGTASAFGGRFDGEVDAFLILVLSVAAAPVVGWWVVAAGLARYVFGAAGLVLPWMRGDLAYRYWRKVVTAVVGVALVVAVADVLPRVATIGVVVVAVALLAESFGRDVWSLWRNRSQVRAAEVGGVGGVGEESGRVPPARALGRRVVVGVAAVALLWFALVLPNQPDRVTAGSLLRLPVEIVILAALALLLPAAARRVVVTGGGLVLAGVALLKLLDIAAFVVLNRPFTVVTDTSLIGSSLAFVRDSFGTWAAWLSAVALVVIVGVAVVGMPWAVGRVTETVARNRRHGIRVVAVLTAAWLVGAATGAQVAAGVPVTVAGTGPYLVGKARASTEALADREEFRGALGADDFSQQGSRDLSALAGKDVLFIFIESYGRVSLEGSEPEKVREVLDSGADRLGGLGFRAASGYLTSPTFGGSSWLAHATLQSGLEVSNQDRYDRLLASDRTTLASAFSDAGWRTVGVLPSIRDQWPEGEDFYGFDAIHGSAGLGYAGPKFGFSDVPDQFALAAFERLEIGVSQRDPVMAQIQLTSSHGPWAPVPTFVDPAELGDGSGFREVHDRAVTAAELWRDREDVPPAYRASIAYSLTSALDFVASRHDDDLVVVMLGDHQPATIITGFGGNRDVPVSVIAKDPAVLDAVSEWAWTDGLRPEAAAPVWPMADFRDRFIAAFSTRSGARGAG</sequence>
<dbReference type="RefSeq" id="WP_052109930.1">
    <property type="nucleotide sequence ID" value="NZ_AVPJ01000010.1"/>
</dbReference>
<dbReference type="GO" id="GO:0016020">
    <property type="term" value="C:membrane"/>
    <property type="evidence" value="ECO:0007669"/>
    <property type="project" value="InterPro"/>
</dbReference>
<accession>A0A0A0J4I4</accession>
<keyword evidence="3" id="KW-1133">Transmembrane helix</keyword>
<dbReference type="Gene3D" id="1.20.120.1760">
    <property type="match status" value="1"/>
</dbReference>
<feature type="transmembrane region" description="Helical" evidence="3">
    <location>
        <begin position="174"/>
        <end position="192"/>
    </location>
</feature>
<evidence type="ECO:0000313" key="4">
    <source>
        <dbReference type="EMBL" id="KGN31654.1"/>
    </source>
</evidence>
<dbReference type="InterPro" id="IPR017850">
    <property type="entry name" value="Alkaline_phosphatase_core_sf"/>
</dbReference>
<feature type="transmembrane region" description="Helical" evidence="3">
    <location>
        <begin position="229"/>
        <end position="249"/>
    </location>
</feature>
<dbReference type="Proteomes" id="UP000030002">
    <property type="component" value="Unassembled WGS sequence"/>
</dbReference>
<keyword evidence="3" id="KW-0812">Transmembrane</keyword>
<gene>
    <name evidence="4" type="ORF">N802_03045</name>
</gene>
<keyword evidence="1 2" id="KW-0808">Transferase</keyword>
<dbReference type="eggNOG" id="COG0558">
    <property type="taxonomic scope" value="Bacteria"/>
</dbReference>
<proteinExistence type="inferred from homology"/>
<comment type="caution">
    <text evidence="4">The sequence shown here is derived from an EMBL/GenBank/DDBJ whole genome shotgun (WGS) entry which is preliminary data.</text>
</comment>
<dbReference type="InterPro" id="IPR048254">
    <property type="entry name" value="CDP_ALCOHOL_P_TRANSF_CS"/>
</dbReference>
<dbReference type="GO" id="GO:0008654">
    <property type="term" value="P:phospholipid biosynthetic process"/>
    <property type="evidence" value="ECO:0007669"/>
    <property type="project" value="InterPro"/>
</dbReference>
<evidence type="ECO:0000256" key="2">
    <source>
        <dbReference type="RuleBase" id="RU003750"/>
    </source>
</evidence>
<dbReference type="STRING" id="1385520.N802_03045"/>
<reference evidence="4 5" key="1">
    <citation type="submission" date="2013-08" db="EMBL/GenBank/DDBJ databases">
        <title>The genome sequence of Knoellia sinensis.</title>
        <authorList>
            <person name="Zhu W."/>
            <person name="Wang G."/>
        </authorList>
    </citation>
    <scope>NUCLEOTIDE SEQUENCE [LARGE SCALE GENOMIC DNA]</scope>
    <source>
        <strain evidence="4 5">KCTC 19936</strain>
    </source>
</reference>
<name>A0A0A0J4I4_9MICO</name>
<dbReference type="OrthoDB" id="1376015at2"/>
<dbReference type="PROSITE" id="PS00379">
    <property type="entry name" value="CDP_ALCOHOL_P_TRANSF"/>
    <property type="match status" value="1"/>
</dbReference>
<feature type="transmembrane region" description="Helical" evidence="3">
    <location>
        <begin position="292"/>
        <end position="311"/>
    </location>
</feature>